<evidence type="ECO:0000259" key="5">
    <source>
        <dbReference type="PROSITE" id="PS51063"/>
    </source>
</evidence>
<evidence type="ECO:0000313" key="6">
    <source>
        <dbReference type="EMBL" id="RVU00361.1"/>
    </source>
</evidence>
<evidence type="ECO:0000256" key="2">
    <source>
        <dbReference type="ARBA" id="ARBA00023125"/>
    </source>
</evidence>
<dbReference type="CDD" id="cd00092">
    <property type="entry name" value="HTH_CRP"/>
    <property type="match status" value="1"/>
</dbReference>
<dbReference type="PANTHER" id="PTHR24567:SF74">
    <property type="entry name" value="HTH-TYPE TRANSCRIPTIONAL REGULATOR ARCR"/>
    <property type="match status" value="1"/>
</dbReference>
<dbReference type="PROSITE" id="PS50042">
    <property type="entry name" value="CNMP_BINDING_3"/>
    <property type="match status" value="1"/>
</dbReference>
<dbReference type="Gene3D" id="1.10.10.10">
    <property type="entry name" value="Winged helix-like DNA-binding domain superfamily/Winged helix DNA-binding domain"/>
    <property type="match status" value="1"/>
</dbReference>
<evidence type="ECO:0000256" key="1">
    <source>
        <dbReference type="ARBA" id="ARBA00023015"/>
    </source>
</evidence>
<dbReference type="SMART" id="SM00419">
    <property type="entry name" value="HTH_CRP"/>
    <property type="match status" value="1"/>
</dbReference>
<organism evidence="6 7">
    <name type="scientific">Mucilaginibacter limnophilus</name>
    <dbReference type="NCBI Taxonomy" id="1932778"/>
    <lineage>
        <taxon>Bacteria</taxon>
        <taxon>Pseudomonadati</taxon>
        <taxon>Bacteroidota</taxon>
        <taxon>Sphingobacteriia</taxon>
        <taxon>Sphingobacteriales</taxon>
        <taxon>Sphingobacteriaceae</taxon>
        <taxon>Mucilaginibacter</taxon>
    </lineage>
</organism>
<evidence type="ECO:0000259" key="4">
    <source>
        <dbReference type="PROSITE" id="PS50042"/>
    </source>
</evidence>
<dbReference type="PRINTS" id="PR00034">
    <property type="entry name" value="HTHCRP"/>
</dbReference>
<dbReference type="GO" id="GO:0003700">
    <property type="term" value="F:DNA-binding transcription factor activity"/>
    <property type="evidence" value="ECO:0007669"/>
    <property type="project" value="TreeGrafter"/>
</dbReference>
<dbReference type="PROSITE" id="PS51063">
    <property type="entry name" value="HTH_CRP_2"/>
    <property type="match status" value="1"/>
</dbReference>
<dbReference type="CDD" id="cd00038">
    <property type="entry name" value="CAP_ED"/>
    <property type="match status" value="1"/>
</dbReference>
<dbReference type="InterPro" id="IPR050397">
    <property type="entry name" value="Env_Response_Regulators"/>
</dbReference>
<evidence type="ECO:0000256" key="3">
    <source>
        <dbReference type="ARBA" id="ARBA00023163"/>
    </source>
</evidence>
<dbReference type="OrthoDB" id="9127033at2"/>
<feature type="domain" description="Cyclic nucleotide-binding" evidence="4">
    <location>
        <begin position="39"/>
        <end position="135"/>
    </location>
</feature>
<dbReference type="InterPro" id="IPR012318">
    <property type="entry name" value="HTH_CRP"/>
</dbReference>
<dbReference type="PANTHER" id="PTHR24567">
    <property type="entry name" value="CRP FAMILY TRANSCRIPTIONAL REGULATORY PROTEIN"/>
    <property type="match status" value="1"/>
</dbReference>
<keyword evidence="3" id="KW-0804">Transcription</keyword>
<name>A0A3S2UKG5_9SPHI</name>
<dbReference type="Proteomes" id="UP000282759">
    <property type="component" value="Unassembled WGS sequence"/>
</dbReference>
<dbReference type="GO" id="GO:0005829">
    <property type="term" value="C:cytosol"/>
    <property type="evidence" value="ECO:0007669"/>
    <property type="project" value="TreeGrafter"/>
</dbReference>
<keyword evidence="1" id="KW-0805">Transcription regulation</keyword>
<comment type="caution">
    <text evidence="6">The sequence shown here is derived from an EMBL/GenBank/DDBJ whole genome shotgun (WGS) entry which is preliminary data.</text>
</comment>
<dbReference type="InterPro" id="IPR018490">
    <property type="entry name" value="cNMP-bd_dom_sf"/>
</dbReference>
<dbReference type="SUPFAM" id="SSF46785">
    <property type="entry name" value="Winged helix' DNA-binding domain"/>
    <property type="match status" value="1"/>
</dbReference>
<dbReference type="SMART" id="SM00100">
    <property type="entry name" value="cNMP"/>
    <property type="match status" value="1"/>
</dbReference>
<dbReference type="InterPro" id="IPR000595">
    <property type="entry name" value="cNMP-bd_dom"/>
</dbReference>
<dbReference type="InterPro" id="IPR036390">
    <property type="entry name" value="WH_DNA-bd_sf"/>
</dbReference>
<reference evidence="6 7" key="1">
    <citation type="submission" date="2019-01" db="EMBL/GenBank/DDBJ databases">
        <authorList>
            <person name="Chen W.-M."/>
        </authorList>
    </citation>
    <scope>NUCLEOTIDE SEQUENCE [LARGE SCALE GENOMIC DNA]</scope>
    <source>
        <strain evidence="6 7">YBJ-36</strain>
    </source>
</reference>
<evidence type="ECO:0000313" key="7">
    <source>
        <dbReference type="Proteomes" id="UP000282759"/>
    </source>
</evidence>
<sequence>MKKNKAICDVNSCFMCKNCINGWHHAIQYAKINIKLKRGEKLFKEGDAVTGIYFVYQGNIKVSKQWDEEKELILRFATNGAILGHRGLGENLTYPISATAIEDSIICYVDMGFFESTLRVNNELTFQLVNFFANELRVSERRMRDLAHMPVKGRVADALLKLHKQFGITQEGFINIRLSRQDLASYAGTTYETVFRVVNELATDGLVSVLGKSITITNHDALATLIPSTN</sequence>
<protein>
    <submittedName>
        <fullName evidence="6">Crp/Fnr family transcriptional regulator</fullName>
    </submittedName>
</protein>
<keyword evidence="7" id="KW-1185">Reference proteome</keyword>
<feature type="domain" description="HTH crp-type" evidence="5">
    <location>
        <begin position="149"/>
        <end position="220"/>
    </location>
</feature>
<dbReference type="InterPro" id="IPR036388">
    <property type="entry name" value="WH-like_DNA-bd_sf"/>
</dbReference>
<dbReference type="GO" id="GO:0003677">
    <property type="term" value="F:DNA binding"/>
    <property type="evidence" value="ECO:0007669"/>
    <property type="project" value="UniProtKB-KW"/>
</dbReference>
<dbReference type="Pfam" id="PF13545">
    <property type="entry name" value="HTH_Crp_2"/>
    <property type="match status" value="1"/>
</dbReference>
<dbReference type="AlphaFoldDB" id="A0A3S2UKG5"/>
<dbReference type="Pfam" id="PF00027">
    <property type="entry name" value="cNMP_binding"/>
    <property type="match status" value="1"/>
</dbReference>
<dbReference type="EMBL" id="SACK01000005">
    <property type="protein sequence ID" value="RVU00361.1"/>
    <property type="molecule type" value="Genomic_DNA"/>
</dbReference>
<gene>
    <name evidence="6" type="ORF">EOD41_12845</name>
</gene>
<dbReference type="Gene3D" id="2.60.120.10">
    <property type="entry name" value="Jelly Rolls"/>
    <property type="match status" value="1"/>
</dbReference>
<accession>A0A3S2UKG5</accession>
<dbReference type="SUPFAM" id="SSF51206">
    <property type="entry name" value="cAMP-binding domain-like"/>
    <property type="match status" value="1"/>
</dbReference>
<proteinExistence type="predicted"/>
<keyword evidence="2" id="KW-0238">DNA-binding</keyword>
<dbReference type="InterPro" id="IPR014710">
    <property type="entry name" value="RmlC-like_jellyroll"/>
</dbReference>